<feature type="non-terminal residue" evidence="1">
    <location>
        <position position="161"/>
    </location>
</feature>
<dbReference type="PANTHER" id="PTHR35605:SF1">
    <property type="entry name" value="ECP2 EFFECTOR PROTEIN DOMAIN-CONTAINING PROTEIN-RELATED"/>
    <property type="match status" value="1"/>
</dbReference>
<dbReference type="AlphaFoldDB" id="A0AA39YW54"/>
<keyword evidence="2" id="KW-1185">Reference proteome</keyword>
<name>A0AA39YW54_9PEZI</name>
<proteinExistence type="predicted"/>
<organism evidence="1 2">
    <name type="scientific">Cercophora samala</name>
    <dbReference type="NCBI Taxonomy" id="330535"/>
    <lineage>
        <taxon>Eukaryota</taxon>
        <taxon>Fungi</taxon>
        <taxon>Dikarya</taxon>
        <taxon>Ascomycota</taxon>
        <taxon>Pezizomycotina</taxon>
        <taxon>Sordariomycetes</taxon>
        <taxon>Sordariomycetidae</taxon>
        <taxon>Sordariales</taxon>
        <taxon>Lasiosphaeriaceae</taxon>
        <taxon>Cercophora</taxon>
    </lineage>
</organism>
<gene>
    <name evidence="1" type="ORF">QBC41DRAFT_237235</name>
</gene>
<protein>
    <submittedName>
        <fullName evidence="1">Uncharacterized protein</fullName>
    </submittedName>
</protein>
<evidence type="ECO:0000313" key="1">
    <source>
        <dbReference type="EMBL" id="KAK0659698.1"/>
    </source>
</evidence>
<accession>A0AA39YW54</accession>
<sequence length="161" mass="17800">IYSQFPTAPGPSPPFQTIQHRLINHKMMSIFTLLASALALSNVAYSVPTNATLELDSNVIYECSSTNLKWAKIDDIQTGANYLHSLSGKATINTKGCDRVSCSWNSAIFYCNDDDVKKEQDWAKLGDGAQLLIDKCGDQGVVKGRVWYKANWHLEVQGDPC</sequence>
<comment type="caution">
    <text evidence="1">The sequence shown here is derived from an EMBL/GenBank/DDBJ whole genome shotgun (WGS) entry which is preliminary data.</text>
</comment>
<evidence type="ECO:0000313" key="2">
    <source>
        <dbReference type="Proteomes" id="UP001174997"/>
    </source>
</evidence>
<reference evidence="1" key="1">
    <citation type="submission" date="2023-06" db="EMBL/GenBank/DDBJ databases">
        <title>Genome-scale phylogeny and comparative genomics of the fungal order Sordariales.</title>
        <authorList>
            <consortium name="Lawrence Berkeley National Laboratory"/>
            <person name="Hensen N."/>
            <person name="Bonometti L."/>
            <person name="Westerberg I."/>
            <person name="Brannstrom I.O."/>
            <person name="Guillou S."/>
            <person name="Cros-Aarteil S."/>
            <person name="Calhoun S."/>
            <person name="Haridas S."/>
            <person name="Kuo A."/>
            <person name="Mondo S."/>
            <person name="Pangilinan J."/>
            <person name="Riley R."/>
            <person name="Labutti K."/>
            <person name="Andreopoulos B."/>
            <person name="Lipzen A."/>
            <person name="Chen C."/>
            <person name="Yanf M."/>
            <person name="Daum C."/>
            <person name="Ng V."/>
            <person name="Clum A."/>
            <person name="Steindorff A."/>
            <person name="Ohm R."/>
            <person name="Martin F."/>
            <person name="Silar P."/>
            <person name="Natvig D."/>
            <person name="Lalanne C."/>
            <person name="Gautier V."/>
            <person name="Ament-Velasquez S.L."/>
            <person name="Kruys A."/>
            <person name="Hutchinson M.I."/>
            <person name="Powell A.J."/>
            <person name="Barry K."/>
            <person name="Miller A.N."/>
            <person name="Grigoriev I.V."/>
            <person name="Debuchy R."/>
            <person name="Gladieux P."/>
            <person name="Thoren M.H."/>
            <person name="Johannesson H."/>
        </authorList>
    </citation>
    <scope>NUCLEOTIDE SEQUENCE</scope>
    <source>
        <strain evidence="1">CBS 307.81</strain>
    </source>
</reference>
<dbReference type="EMBL" id="JAULSY010000180">
    <property type="protein sequence ID" value="KAK0659698.1"/>
    <property type="molecule type" value="Genomic_DNA"/>
</dbReference>
<dbReference type="PANTHER" id="PTHR35605">
    <property type="entry name" value="ECP2 EFFECTOR PROTEIN DOMAIN-CONTAINING PROTEIN-RELATED"/>
    <property type="match status" value="1"/>
</dbReference>
<dbReference type="Proteomes" id="UP001174997">
    <property type="component" value="Unassembled WGS sequence"/>
</dbReference>